<dbReference type="Proteomes" id="UP000430120">
    <property type="component" value="Unassembled WGS sequence"/>
</dbReference>
<sequence>MLESFRQRLLQAMGSPRDLPSWREHVLQAMLTLILALGALVALPSMALAWDRSLYPVLLLDVLALLLVVGLRQARQLPFRTRAGGLLVLIHLLGTALLWWVGLVGQAYLMTVPVLAILLLSSRAALMLLLANVLTWLLLGAAAYQGLGALHLNLQDPAAFTVIALNSLLADVLMVSAAAAMLHGLQVVLAEHHRAEGTFRLMAAQVPGVIFRLCIQGKERRFTYVSPGVERLYGLRPEEVLQDSQALERQRHPDDRDGLQTLIASARRDNQPIATEFRILARDGQIKWVELTTAPPEDTPEGLVRMGLIIDVTERKRAEAALRESEARWKLALECAGDGVWDWDLVTGVEVFSDRFREMYGLDAVSVPDLAAAMDERTHPDDRASMAQARADHLEGRTPSYVHEHRILCKDGSWKWVLSRGMVIARDAQGRPLRMIGTHTDISRRKQSEAVIWRQAHFDTLTGLPNRHMLRLRLEEEVERCLASGQTLALMLIDLDRFKEVNDTLGHGHGDLLLVEAAQRITRCVRQTDTVARMGGDEFTVLLPQVSTQEQIDDLAHRIIGRLREPFALGAERVHVTASIGIALAPADAQTIDDLLKHADQALYVAKDGGRNGFRYFTPALQEVAQTRMRLANDLHDALPGHQLEVHYQPIVHLASGTVRKAEALLRWHHPSRGMVSPAQFIPIAESTGLIRDIGEWVFQQAMAQVAHWRAVHDPGFNISINKSPVQFRLGVRAHAWPEQLHQRGLPGDCMTVEITEGLLLDASPEVSQQLAQMRQAGMHVAMDDFGTGYSSLSYLHRHPIDILKIDQAFVRDLGPGSPTLALCKAIIRMAHELGMQVVAEGVETPTQRDLLAEAGCDYGQGYLFARPMPAEVLDGWLRERQSLPASND</sequence>
<dbReference type="CDD" id="cd01949">
    <property type="entry name" value="GGDEF"/>
    <property type="match status" value="1"/>
</dbReference>
<feature type="domain" description="GGDEF" evidence="5">
    <location>
        <begin position="486"/>
        <end position="619"/>
    </location>
</feature>
<dbReference type="CDD" id="cd01948">
    <property type="entry name" value="EAL"/>
    <property type="match status" value="1"/>
</dbReference>
<dbReference type="InterPro" id="IPR000700">
    <property type="entry name" value="PAS-assoc_C"/>
</dbReference>
<feature type="domain" description="PAS" evidence="2">
    <location>
        <begin position="195"/>
        <end position="270"/>
    </location>
</feature>
<dbReference type="Pfam" id="PF00990">
    <property type="entry name" value="GGDEF"/>
    <property type="match status" value="1"/>
</dbReference>
<dbReference type="InterPro" id="IPR001610">
    <property type="entry name" value="PAC"/>
</dbReference>
<dbReference type="NCBIfam" id="TIGR00254">
    <property type="entry name" value="GGDEF"/>
    <property type="match status" value="1"/>
</dbReference>
<dbReference type="PANTHER" id="PTHR44757">
    <property type="entry name" value="DIGUANYLATE CYCLASE DGCP"/>
    <property type="match status" value="1"/>
</dbReference>
<dbReference type="InterPro" id="IPR035919">
    <property type="entry name" value="EAL_sf"/>
</dbReference>
<proteinExistence type="predicted"/>
<dbReference type="InterPro" id="IPR052155">
    <property type="entry name" value="Biofilm_reg_signaling"/>
</dbReference>
<evidence type="ECO:0000256" key="1">
    <source>
        <dbReference type="SAM" id="Phobius"/>
    </source>
</evidence>
<dbReference type="InterPro" id="IPR000160">
    <property type="entry name" value="GGDEF_dom"/>
</dbReference>
<feature type="domain" description="EAL" evidence="4">
    <location>
        <begin position="628"/>
        <end position="882"/>
    </location>
</feature>
<dbReference type="PANTHER" id="PTHR44757:SF2">
    <property type="entry name" value="BIOFILM ARCHITECTURE MAINTENANCE PROTEIN MBAA"/>
    <property type="match status" value="1"/>
</dbReference>
<accession>A0A643FG11</accession>
<dbReference type="GO" id="GO:0003824">
    <property type="term" value="F:catalytic activity"/>
    <property type="evidence" value="ECO:0007669"/>
    <property type="project" value="UniProtKB-ARBA"/>
</dbReference>
<keyword evidence="1" id="KW-0812">Transmembrane</keyword>
<dbReference type="PROSITE" id="PS50887">
    <property type="entry name" value="GGDEF"/>
    <property type="match status" value="1"/>
</dbReference>
<feature type="transmembrane region" description="Helical" evidence="1">
    <location>
        <begin position="133"/>
        <end position="152"/>
    </location>
</feature>
<dbReference type="FunFam" id="3.30.70.270:FF:000001">
    <property type="entry name" value="Diguanylate cyclase domain protein"/>
    <property type="match status" value="1"/>
</dbReference>
<dbReference type="SMART" id="SM00086">
    <property type="entry name" value="PAC"/>
    <property type="match status" value="2"/>
</dbReference>
<evidence type="ECO:0000259" key="4">
    <source>
        <dbReference type="PROSITE" id="PS50883"/>
    </source>
</evidence>
<dbReference type="InterPro" id="IPR043128">
    <property type="entry name" value="Rev_trsase/Diguanyl_cyclase"/>
</dbReference>
<feature type="transmembrane region" description="Helical" evidence="1">
    <location>
        <begin position="26"/>
        <end position="47"/>
    </location>
</feature>
<dbReference type="Gene3D" id="3.30.450.20">
    <property type="entry name" value="PAS domain"/>
    <property type="match status" value="2"/>
</dbReference>
<keyword evidence="7" id="KW-1185">Reference proteome</keyword>
<dbReference type="SMART" id="SM00091">
    <property type="entry name" value="PAS"/>
    <property type="match status" value="2"/>
</dbReference>
<evidence type="ECO:0000259" key="5">
    <source>
        <dbReference type="PROSITE" id="PS50887"/>
    </source>
</evidence>
<organism evidence="6 7">
    <name type="scientific">Ideonella dechloratans</name>
    <dbReference type="NCBI Taxonomy" id="36863"/>
    <lineage>
        <taxon>Bacteria</taxon>
        <taxon>Pseudomonadati</taxon>
        <taxon>Pseudomonadota</taxon>
        <taxon>Betaproteobacteria</taxon>
        <taxon>Burkholderiales</taxon>
        <taxon>Sphaerotilaceae</taxon>
        <taxon>Ideonella</taxon>
    </lineage>
</organism>
<dbReference type="CDD" id="cd00130">
    <property type="entry name" value="PAS"/>
    <property type="match status" value="2"/>
</dbReference>
<evidence type="ECO:0000313" key="6">
    <source>
        <dbReference type="EMBL" id="KAB0584733.1"/>
    </source>
</evidence>
<dbReference type="AlphaFoldDB" id="A0A643FG11"/>
<feature type="domain" description="PAC" evidence="3">
    <location>
        <begin position="273"/>
        <end position="324"/>
    </location>
</feature>
<dbReference type="InterPro" id="IPR048437">
    <property type="entry name" value="MASE11"/>
</dbReference>
<dbReference type="Gene3D" id="3.30.70.270">
    <property type="match status" value="1"/>
</dbReference>
<dbReference type="InterPro" id="IPR035965">
    <property type="entry name" value="PAS-like_dom_sf"/>
</dbReference>
<reference evidence="6 7" key="1">
    <citation type="submission" date="2019-09" db="EMBL/GenBank/DDBJ databases">
        <title>Draft genome sequences of 48 bacterial type strains from the CCUG.</title>
        <authorList>
            <person name="Tunovic T."/>
            <person name="Pineiro-Iglesias B."/>
            <person name="Unosson C."/>
            <person name="Inganas E."/>
            <person name="Ohlen M."/>
            <person name="Cardew S."/>
            <person name="Jensie-Markopoulos S."/>
            <person name="Salva-Serra F."/>
            <person name="Jaen-Luchoro D."/>
            <person name="Karlsson R."/>
            <person name="Svensson-Stadler L."/>
            <person name="Chun J."/>
            <person name="Moore E."/>
        </authorList>
    </citation>
    <scope>NUCLEOTIDE SEQUENCE [LARGE SCALE GENOMIC DNA]</scope>
    <source>
        <strain evidence="6 7">CCUG 30977</strain>
    </source>
</reference>
<dbReference type="Pfam" id="PF00563">
    <property type="entry name" value="EAL"/>
    <property type="match status" value="1"/>
</dbReference>
<dbReference type="RefSeq" id="WP_151122378.1">
    <property type="nucleotide sequence ID" value="NZ_VZPB01000004.1"/>
</dbReference>
<feature type="domain" description="PAS" evidence="2">
    <location>
        <begin position="325"/>
        <end position="397"/>
    </location>
</feature>
<dbReference type="Pfam" id="PF08447">
    <property type="entry name" value="PAS_3"/>
    <property type="match status" value="2"/>
</dbReference>
<dbReference type="InterPro" id="IPR013655">
    <property type="entry name" value="PAS_fold_3"/>
</dbReference>
<protein>
    <submittedName>
        <fullName evidence="6">EAL domain-containing protein</fullName>
    </submittedName>
</protein>
<name>A0A643FG11_IDEDE</name>
<evidence type="ECO:0000259" key="2">
    <source>
        <dbReference type="PROSITE" id="PS50112"/>
    </source>
</evidence>
<evidence type="ECO:0000259" key="3">
    <source>
        <dbReference type="PROSITE" id="PS50113"/>
    </source>
</evidence>
<comment type="caution">
    <text evidence="6">The sequence shown here is derived from an EMBL/GenBank/DDBJ whole genome shotgun (WGS) entry which is preliminary data.</text>
</comment>
<dbReference type="SUPFAM" id="SSF55073">
    <property type="entry name" value="Nucleotide cyclase"/>
    <property type="match status" value="1"/>
</dbReference>
<feature type="transmembrane region" description="Helical" evidence="1">
    <location>
        <begin position="158"/>
        <end position="182"/>
    </location>
</feature>
<gene>
    <name evidence="6" type="ORF">F7Q92_02570</name>
</gene>
<feature type="transmembrane region" description="Helical" evidence="1">
    <location>
        <begin position="53"/>
        <end position="71"/>
    </location>
</feature>
<dbReference type="Gene3D" id="3.20.20.450">
    <property type="entry name" value="EAL domain"/>
    <property type="match status" value="1"/>
</dbReference>
<dbReference type="EMBL" id="VZPB01000004">
    <property type="protein sequence ID" value="KAB0584733.1"/>
    <property type="molecule type" value="Genomic_DNA"/>
</dbReference>
<dbReference type="OrthoDB" id="9813903at2"/>
<dbReference type="PROSITE" id="PS50883">
    <property type="entry name" value="EAL"/>
    <property type="match status" value="1"/>
</dbReference>
<dbReference type="InterPro" id="IPR001633">
    <property type="entry name" value="EAL_dom"/>
</dbReference>
<feature type="domain" description="PAC" evidence="3">
    <location>
        <begin position="401"/>
        <end position="454"/>
    </location>
</feature>
<keyword evidence="1" id="KW-0472">Membrane</keyword>
<dbReference type="SUPFAM" id="SSF141868">
    <property type="entry name" value="EAL domain-like"/>
    <property type="match status" value="1"/>
</dbReference>
<evidence type="ECO:0000313" key="7">
    <source>
        <dbReference type="Proteomes" id="UP000430120"/>
    </source>
</evidence>
<dbReference type="NCBIfam" id="TIGR00229">
    <property type="entry name" value="sensory_box"/>
    <property type="match status" value="2"/>
</dbReference>
<dbReference type="SMART" id="SM00052">
    <property type="entry name" value="EAL"/>
    <property type="match status" value="1"/>
</dbReference>
<dbReference type="InterPro" id="IPR000014">
    <property type="entry name" value="PAS"/>
</dbReference>
<feature type="transmembrane region" description="Helical" evidence="1">
    <location>
        <begin position="83"/>
        <end position="101"/>
    </location>
</feature>
<dbReference type="InterPro" id="IPR029787">
    <property type="entry name" value="Nucleotide_cyclase"/>
</dbReference>
<keyword evidence="1" id="KW-1133">Transmembrane helix</keyword>
<dbReference type="SUPFAM" id="SSF55785">
    <property type="entry name" value="PYP-like sensor domain (PAS domain)"/>
    <property type="match status" value="2"/>
</dbReference>
<dbReference type="Pfam" id="PF20969">
    <property type="entry name" value="MASE11"/>
    <property type="match status" value="1"/>
</dbReference>
<dbReference type="PROSITE" id="PS50112">
    <property type="entry name" value="PAS"/>
    <property type="match status" value="2"/>
</dbReference>
<dbReference type="PROSITE" id="PS50113">
    <property type="entry name" value="PAC"/>
    <property type="match status" value="2"/>
</dbReference>
<dbReference type="SMART" id="SM00267">
    <property type="entry name" value="GGDEF"/>
    <property type="match status" value="1"/>
</dbReference>